<feature type="region of interest" description="Disordered" evidence="9">
    <location>
        <begin position="355"/>
        <end position="398"/>
    </location>
</feature>
<dbReference type="Gene3D" id="1.10.510.10">
    <property type="entry name" value="Transferase(Phosphotransferase) domain 1"/>
    <property type="match status" value="1"/>
</dbReference>
<dbReference type="SUPFAM" id="SSF56112">
    <property type="entry name" value="Protein kinase-like (PK-like)"/>
    <property type="match status" value="1"/>
</dbReference>
<dbReference type="GO" id="GO:0004674">
    <property type="term" value="F:protein serine/threonine kinase activity"/>
    <property type="evidence" value="ECO:0007669"/>
    <property type="project" value="UniProtKB-EC"/>
</dbReference>
<keyword evidence="3" id="KW-0808">Transferase</keyword>
<dbReference type="EC" id="2.7.11.1" evidence="2"/>
<dbReference type="PANTHER" id="PTHR43671:SF13">
    <property type="entry name" value="SERINE_THREONINE-PROTEIN KINASE NEK2"/>
    <property type="match status" value="1"/>
</dbReference>
<dbReference type="PROSITE" id="PS00107">
    <property type="entry name" value="PROTEIN_KINASE_ATP"/>
    <property type="match status" value="1"/>
</dbReference>
<dbReference type="SMART" id="SM00740">
    <property type="entry name" value="PASTA"/>
    <property type="match status" value="1"/>
</dbReference>
<keyword evidence="5" id="KW-0418">Kinase</keyword>
<keyword evidence="10" id="KW-0472">Membrane</keyword>
<dbReference type="Gene3D" id="2.60.120.1060">
    <property type="entry name" value="NPCBM/NEW2 domain"/>
    <property type="match status" value="1"/>
</dbReference>
<evidence type="ECO:0000256" key="6">
    <source>
        <dbReference type="ARBA" id="ARBA00022840"/>
    </source>
</evidence>
<feature type="domain" description="PASTA" evidence="12">
    <location>
        <begin position="397"/>
        <end position="462"/>
    </location>
</feature>
<evidence type="ECO:0000313" key="13">
    <source>
        <dbReference type="EMBL" id="TDF92861.1"/>
    </source>
</evidence>
<dbReference type="InterPro" id="IPR008271">
    <property type="entry name" value="Ser/Thr_kinase_AS"/>
</dbReference>
<evidence type="ECO:0000256" key="1">
    <source>
        <dbReference type="ARBA" id="ARBA00010886"/>
    </source>
</evidence>
<dbReference type="InterPro" id="IPR050660">
    <property type="entry name" value="NEK_Ser/Thr_kinase"/>
</dbReference>
<feature type="region of interest" description="Disordered" evidence="9">
    <location>
        <begin position="272"/>
        <end position="323"/>
    </location>
</feature>
<evidence type="ECO:0000256" key="9">
    <source>
        <dbReference type="SAM" id="MobiDB-lite"/>
    </source>
</evidence>
<keyword evidence="10" id="KW-1133">Transmembrane helix</keyword>
<dbReference type="InterPro" id="IPR011009">
    <property type="entry name" value="Kinase-like_dom_sf"/>
</dbReference>
<feature type="binding site" evidence="8">
    <location>
        <position position="37"/>
    </location>
    <ligand>
        <name>ATP</name>
        <dbReference type="ChEBI" id="CHEBI:30616"/>
    </ligand>
</feature>
<evidence type="ECO:0000256" key="2">
    <source>
        <dbReference type="ARBA" id="ARBA00012513"/>
    </source>
</evidence>
<evidence type="ECO:0000259" key="11">
    <source>
        <dbReference type="PROSITE" id="PS50011"/>
    </source>
</evidence>
<dbReference type="EMBL" id="SMRU01000021">
    <property type="protein sequence ID" value="TDF92861.1"/>
    <property type="molecule type" value="Genomic_DNA"/>
</dbReference>
<sequence>MSRPLGSRYTITESLGRGAMGEVFAAEDVDGRDLAVKVLHPDLAQDQSVVSRFVQERGILVSLADPHLVHVEDLVVEGETLAIVMERIHGPNLATYLAGQGTLPPAEVCRLGAGIATGLAAVHAAGVVHRDVKPENVLLDTTGSETSPKVTDFGVSVLTDSQRTRSTMLVGTPEYIAPELANGSEPSPAADLYSLGVMLYKLCCGVTPFAGGSLIAVLKRAAELPPGRPGGIPDELWDLIHWLLSKRPEQRPDSAHSLAFQLTALAQTLDGPAAPVLSEPPPAPGPSVTETPTQFSGLAAPTVVEPNLNKTGNEANSSGPGRKSRKALILGAAVAVVALVLAGVLATTLLRPTATNASSATTTSAVNDSPSPSLSATPTATISSTPSATSSASVSATAAPGTVPNLVGKLLPDAQRLLGTSTRLQVTDKFDPSSPDGTVLTQDPQPGTDLSTLGIMKVTVSRSAITTYLADQSAVNGSMSSGSANISGVAYPHSLSATFCDYSPEGASVEYNLGRNYQTFAATAGVSDDSQSNSSTVLVEVFADGRKVSSQTVSYGQAFPINVDMTNVLRLKIQWQGATCGKDGRASLVVGDARILGAPGVVPMPTSTQ</sequence>
<feature type="compositionally biased region" description="Polar residues" evidence="9">
    <location>
        <begin position="308"/>
        <end position="319"/>
    </location>
</feature>
<dbReference type="InterPro" id="IPR008979">
    <property type="entry name" value="Galactose-bd-like_sf"/>
</dbReference>
<dbReference type="InterPro" id="IPR000719">
    <property type="entry name" value="Prot_kinase_dom"/>
</dbReference>
<dbReference type="PROSITE" id="PS50011">
    <property type="entry name" value="PROTEIN_KINASE_DOM"/>
    <property type="match status" value="1"/>
</dbReference>
<feature type="compositionally biased region" description="Polar residues" evidence="9">
    <location>
        <begin position="435"/>
        <end position="446"/>
    </location>
</feature>
<evidence type="ECO:0000256" key="5">
    <source>
        <dbReference type="ARBA" id="ARBA00022777"/>
    </source>
</evidence>
<dbReference type="AlphaFoldDB" id="A0A4R5KC98"/>
<feature type="region of interest" description="Disordered" evidence="9">
    <location>
        <begin position="422"/>
        <end position="446"/>
    </location>
</feature>
<dbReference type="InterPro" id="IPR017441">
    <property type="entry name" value="Protein_kinase_ATP_BS"/>
</dbReference>
<dbReference type="Pfam" id="PF03793">
    <property type="entry name" value="PASTA"/>
    <property type="match status" value="1"/>
</dbReference>
<evidence type="ECO:0000313" key="14">
    <source>
        <dbReference type="Proteomes" id="UP000295511"/>
    </source>
</evidence>
<evidence type="ECO:0000256" key="10">
    <source>
        <dbReference type="SAM" id="Phobius"/>
    </source>
</evidence>
<dbReference type="Pfam" id="PF00069">
    <property type="entry name" value="Pkinase"/>
    <property type="match status" value="1"/>
</dbReference>
<organism evidence="13 14">
    <name type="scientific">Arthrobacter terricola</name>
    <dbReference type="NCBI Taxonomy" id="2547396"/>
    <lineage>
        <taxon>Bacteria</taxon>
        <taxon>Bacillati</taxon>
        <taxon>Actinomycetota</taxon>
        <taxon>Actinomycetes</taxon>
        <taxon>Micrococcales</taxon>
        <taxon>Micrococcaceae</taxon>
        <taxon>Arthrobacter</taxon>
    </lineage>
</organism>
<dbReference type="Pfam" id="PF08305">
    <property type="entry name" value="NPCBM"/>
    <property type="match status" value="1"/>
</dbReference>
<protein>
    <recommendedName>
        <fullName evidence="2">non-specific serine/threonine protein kinase</fullName>
        <ecNumber evidence="2">2.7.11.1</ecNumber>
    </recommendedName>
</protein>
<dbReference type="CDD" id="cd06577">
    <property type="entry name" value="PASTA_pknB"/>
    <property type="match status" value="1"/>
</dbReference>
<comment type="similarity">
    <text evidence="1">Belongs to the protein kinase superfamily. NEK Ser/Thr protein kinase family. NIMA subfamily.</text>
</comment>
<gene>
    <name evidence="13" type="ORF">E1809_17015</name>
</gene>
<dbReference type="PROSITE" id="PS51178">
    <property type="entry name" value="PASTA"/>
    <property type="match status" value="1"/>
</dbReference>
<dbReference type="RefSeq" id="WP_133205438.1">
    <property type="nucleotide sequence ID" value="NZ_SMRU01000021.1"/>
</dbReference>
<dbReference type="InterPro" id="IPR005543">
    <property type="entry name" value="PASTA_dom"/>
</dbReference>
<accession>A0A4R5KC98</accession>
<dbReference type="InterPro" id="IPR013222">
    <property type="entry name" value="Glyco_hyd_98_carb-bd"/>
</dbReference>
<evidence type="ECO:0000259" key="12">
    <source>
        <dbReference type="PROSITE" id="PS51178"/>
    </source>
</evidence>
<dbReference type="PANTHER" id="PTHR43671">
    <property type="entry name" value="SERINE/THREONINE-PROTEIN KINASE NEK"/>
    <property type="match status" value="1"/>
</dbReference>
<dbReference type="GO" id="GO:0005524">
    <property type="term" value="F:ATP binding"/>
    <property type="evidence" value="ECO:0007669"/>
    <property type="project" value="UniProtKB-UniRule"/>
</dbReference>
<dbReference type="SMART" id="SM00220">
    <property type="entry name" value="S_TKc"/>
    <property type="match status" value="1"/>
</dbReference>
<keyword evidence="6 8" id="KW-0067">ATP-binding</keyword>
<dbReference type="Gene3D" id="3.30.10.20">
    <property type="match status" value="1"/>
</dbReference>
<evidence type="ECO:0000256" key="8">
    <source>
        <dbReference type="PROSITE-ProRule" id="PRU10141"/>
    </source>
</evidence>
<reference evidence="13 14" key="1">
    <citation type="submission" date="2019-03" db="EMBL/GenBank/DDBJ databases">
        <title>Whole genome sequence of Arthrobacter sp JH1-1.</title>
        <authorList>
            <person name="Trinh H.N."/>
        </authorList>
    </citation>
    <scope>NUCLEOTIDE SEQUENCE [LARGE SCALE GENOMIC DNA]</scope>
    <source>
        <strain evidence="13 14">JH1-1</strain>
    </source>
</reference>
<dbReference type="SMART" id="SM00776">
    <property type="entry name" value="NPCBM"/>
    <property type="match status" value="1"/>
</dbReference>
<keyword evidence="4 8" id="KW-0547">Nucleotide-binding</keyword>
<dbReference type="CDD" id="cd14014">
    <property type="entry name" value="STKc_PknB_like"/>
    <property type="match status" value="1"/>
</dbReference>
<dbReference type="OrthoDB" id="9762169at2"/>
<dbReference type="InterPro" id="IPR038637">
    <property type="entry name" value="NPCBM_sf"/>
</dbReference>
<dbReference type="PROSITE" id="PS00108">
    <property type="entry name" value="PROTEIN_KINASE_ST"/>
    <property type="match status" value="1"/>
</dbReference>
<keyword evidence="10" id="KW-0812">Transmembrane</keyword>
<feature type="domain" description="Protein kinase" evidence="11">
    <location>
        <begin position="9"/>
        <end position="265"/>
    </location>
</feature>
<evidence type="ECO:0000256" key="4">
    <source>
        <dbReference type="ARBA" id="ARBA00022741"/>
    </source>
</evidence>
<dbReference type="Gene3D" id="3.30.200.20">
    <property type="entry name" value="Phosphorylase Kinase, domain 1"/>
    <property type="match status" value="1"/>
</dbReference>
<evidence type="ECO:0000256" key="7">
    <source>
        <dbReference type="ARBA" id="ARBA00023170"/>
    </source>
</evidence>
<name>A0A4R5KC98_9MICC</name>
<evidence type="ECO:0000256" key="3">
    <source>
        <dbReference type="ARBA" id="ARBA00022679"/>
    </source>
</evidence>
<dbReference type="SUPFAM" id="SSF49785">
    <property type="entry name" value="Galactose-binding domain-like"/>
    <property type="match status" value="1"/>
</dbReference>
<proteinExistence type="inferred from homology"/>
<keyword evidence="14" id="KW-1185">Reference proteome</keyword>
<dbReference type="Proteomes" id="UP000295511">
    <property type="component" value="Unassembled WGS sequence"/>
</dbReference>
<feature type="transmembrane region" description="Helical" evidence="10">
    <location>
        <begin position="327"/>
        <end position="350"/>
    </location>
</feature>
<keyword evidence="7" id="KW-0675">Receptor</keyword>
<comment type="caution">
    <text evidence="13">The sequence shown here is derived from an EMBL/GenBank/DDBJ whole genome shotgun (WGS) entry which is preliminary data.</text>
</comment>